<feature type="transmembrane region" description="Helical" evidence="7">
    <location>
        <begin position="144"/>
        <end position="162"/>
    </location>
</feature>
<feature type="transmembrane region" description="Helical" evidence="7">
    <location>
        <begin position="441"/>
        <end position="462"/>
    </location>
</feature>
<keyword evidence="6 7" id="KW-0472">Membrane</keyword>
<accession>A0A8K0TU73</accession>
<sequence length="552" mass="60071">MTASATNPTEATPAAIDTISGVQSAGNDLKRALKRRQVSMFAIACAMGTGLIIGSGIGLLRGGPGSLLIAYIITGTCVFFVMTALGEMATYIPMNKGFSGYASRYMHPALGFATGWNYFFKYLVATPVNLTASGLIIQFWRPDLNVAIWIATFGVLIMLVNLSHVNVFGETEFYLACIKVVTIVGLILLCFIISAGGSPSREVIGFSYWREPGAFAEYLLPGRLGRFLGWWACMYQAAFAFLGTEVVAITFGEASNPRKTIPHAIKQTFFRIAGFYVLGVWALTMAVPYNSPALIGAAKQSTSAAASPFVAAITIANIKVLPHIINGSLLVFALSAACTDIYCASRSIYGLARDGQAPAIFAKTLKNGVPIYSVLAASFGILLGFMNAAKSASVVFNYLLALATLFALLNWICILLSYFNFRRALKVQGVPIKTLPYVGYFQPYGAMFSMFISMLVLIFAGYDAFIPHFKPDVFVLKYISLVIFTFNFCLWRFWKGARHVKPEEMDLTTGYYDFSFGDEADPADLSEKADRVSIPETRLEVTIGEGAHTQAK</sequence>
<protein>
    <submittedName>
        <fullName evidence="9">Amino acid transporter</fullName>
    </submittedName>
</protein>
<feature type="transmembrane region" description="Helical" evidence="7">
    <location>
        <begin position="66"/>
        <end position="85"/>
    </location>
</feature>
<gene>
    <name evidence="9" type="ORF">B0T11DRAFT_218273</name>
</gene>
<dbReference type="Proteomes" id="UP000813385">
    <property type="component" value="Unassembled WGS sequence"/>
</dbReference>
<keyword evidence="5 7" id="KW-1133">Transmembrane helix</keyword>
<feature type="transmembrane region" description="Helical" evidence="7">
    <location>
        <begin position="398"/>
        <end position="421"/>
    </location>
</feature>
<keyword evidence="3 7" id="KW-0812">Transmembrane</keyword>
<feature type="transmembrane region" description="Helical" evidence="7">
    <location>
        <begin position="228"/>
        <end position="248"/>
    </location>
</feature>
<dbReference type="InterPro" id="IPR050524">
    <property type="entry name" value="APC_YAT"/>
</dbReference>
<keyword evidence="4" id="KW-0029">Amino-acid transport</keyword>
<dbReference type="AlphaFoldDB" id="A0A8K0TU73"/>
<evidence type="ECO:0000256" key="1">
    <source>
        <dbReference type="ARBA" id="ARBA00004141"/>
    </source>
</evidence>
<evidence type="ECO:0000256" key="6">
    <source>
        <dbReference type="ARBA" id="ARBA00023136"/>
    </source>
</evidence>
<feature type="transmembrane region" description="Helical" evidence="7">
    <location>
        <begin position="301"/>
        <end position="322"/>
    </location>
</feature>
<feature type="transmembrane region" description="Helical" evidence="7">
    <location>
        <begin position="474"/>
        <end position="494"/>
    </location>
</feature>
<feature type="transmembrane region" description="Helical" evidence="7">
    <location>
        <begin position="174"/>
        <end position="196"/>
    </location>
</feature>
<dbReference type="GO" id="GO:0016020">
    <property type="term" value="C:membrane"/>
    <property type="evidence" value="ECO:0007669"/>
    <property type="project" value="UniProtKB-SubCell"/>
</dbReference>
<dbReference type="InterPro" id="IPR004840">
    <property type="entry name" value="Amino_acid_permease_CS"/>
</dbReference>
<comment type="caution">
    <text evidence="9">The sequence shown here is derived from an EMBL/GenBank/DDBJ whole genome shotgun (WGS) entry which is preliminary data.</text>
</comment>
<evidence type="ECO:0000259" key="8">
    <source>
        <dbReference type="Pfam" id="PF00324"/>
    </source>
</evidence>
<keyword evidence="2" id="KW-0813">Transport</keyword>
<evidence type="ECO:0000256" key="7">
    <source>
        <dbReference type="SAM" id="Phobius"/>
    </source>
</evidence>
<name>A0A8K0TU73_9PEZI</name>
<evidence type="ECO:0000313" key="10">
    <source>
        <dbReference type="Proteomes" id="UP000813385"/>
    </source>
</evidence>
<dbReference type="PIRSF" id="PIRSF006060">
    <property type="entry name" value="AA_transporter"/>
    <property type="match status" value="1"/>
</dbReference>
<dbReference type="PANTHER" id="PTHR43341:SF9">
    <property type="entry name" value="DICARBOXYLIC AMINO ACID PERMEASE"/>
    <property type="match status" value="1"/>
</dbReference>
<proteinExistence type="predicted"/>
<evidence type="ECO:0000256" key="3">
    <source>
        <dbReference type="ARBA" id="ARBA00022692"/>
    </source>
</evidence>
<evidence type="ECO:0000256" key="5">
    <source>
        <dbReference type="ARBA" id="ARBA00022989"/>
    </source>
</evidence>
<dbReference type="InterPro" id="IPR004841">
    <property type="entry name" value="AA-permease/SLC12A_dom"/>
</dbReference>
<dbReference type="OrthoDB" id="3900342at2759"/>
<feature type="transmembrane region" description="Helical" evidence="7">
    <location>
        <begin position="269"/>
        <end position="289"/>
    </location>
</feature>
<dbReference type="PANTHER" id="PTHR43341">
    <property type="entry name" value="AMINO ACID PERMEASE"/>
    <property type="match status" value="1"/>
</dbReference>
<evidence type="ECO:0000256" key="2">
    <source>
        <dbReference type="ARBA" id="ARBA00022448"/>
    </source>
</evidence>
<dbReference type="Pfam" id="PF00324">
    <property type="entry name" value="AA_permease"/>
    <property type="match status" value="1"/>
</dbReference>
<dbReference type="FunFam" id="1.20.1740.10:FF:000006">
    <property type="entry name" value="General amino acid permease"/>
    <property type="match status" value="1"/>
</dbReference>
<feature type="transmembrane region" description="Helical" evidence="7">
    <location>
        <begin position="369"/>
        <end position="386"/>
    </location>
</feature>
<dbReference type="EMBL" id="JAGPXD010000001">
    <property type="protein sequence ID" value="KAH7376814.1"/>
    <property type="molecule type" value="Genomic_DNA"/>
</dbReference>
<reference evidence="9" key="1">
    <citation type="journal article" date="2021" name="Nat. Commun.">
        <title>Genetic determinants of endophytism in the Arabidopsis root mycobiome.</title>
        <authorList>
            <person name="Mesny F."/>
            <person name="Miyauchi S."/>
            <person name="Thiergart T."/>
            <person name="Pickel B."/>
            <person name="Atanasova L."/>
            <person name="Karlsson M."/>
            <person name="Huettel B."/>
            <person name="Barry K.W."/>
            <person name="Haridas S."/>
            <person name="Chen C."/>
            <person name="Bauer D."/>
            <person name="Andreopoulos W."/>
            <person name="Pangilinan J."/>
            <person name="LaButti K."/>
            <person name="Riley R."/>
            <person name="Lipzen A."/>
            <person name="Clum A."/>
            <person name="Drula E."/>
            <person name="Henrissat B."/>
            <person name="Kohler A."/>
            <person name="Grigoriev I.V."/>
            <person name="Martin F.M."/>
            <person name="Hacquard S."/>
        </authorList>
    </citation>
    <scope>NUCLEOTIDE SEQUENCE</scope>
    <source>
        <strain evidence="9">MPI-CAGE-AT-0016</strain>
    </source>
</reference>
<organism evidence="9 10">
    <name type="scientific">Plectosphaerella cucumerina</name>
    <dbReference type="NCBI Taxonomy" id="40658"/>
    <lineage>
        <taxon>Eukaryota</taxon>
        <taxon>Fungi</taxon>
        <taxon>Dikarya</taxon>
        <taxon>Ascomycota</taxon>
        <taxon>Pezizomycotina</taxon>
        <taxon>Sordariomycetes</taxon>
        <taxon>Hypocreomycetidae</taxon>
        <taxon>Glomerellales</taxon>
        <taxon>Plectosphaerellaceae</taxon>
        <taxon>Plectosphaerella</taxon>
    </lineage>
</organism>
<feature type="transmembrane region" description="Helical" evidence="7">
    <location>
        <begin position="38"/>
        <end position="60"/>
    </location>
</feature>
<evidence type="ECO:0000313" key="9">
    <source>
        <dbReference type="EMBL" id="KAH7376814.1"/>
    </source>
</evidence>
<comment type="subcellular location">
    <subcellularLocation>
        <location evidence="1">Membrane</location>
        <topology evidence="1">Multi-pass membrane protein</topology>
    </subcellularLocation>
</comment>
<keyword evidence="10" id="KW-1185">Reference proteome</keyword>
<dbReference type="Gene3D" id="1.20.1740.10">
    <property type="entry name" value="Amino acid/polyamine transporter I"/>
    <property type="match status" value="1"/>
</dbReference>
<dbReference type="GO" id="GO:0015171">
    <property type="term" value="F:amino acid transmembrane transporter activity"/>
    <property type="evidence" value="ECO:0007669"/>
    <property type="project" value="TreeGrafter"/>
</dbReference>
<feature type="domain" description="Amino acid permease/ SLC12A" evidence="8">
    <location>
        <begin position="38"/>
        <end position="495"/>
    </location>
</feature>
<evidence type="ECO:0000256" key="4">
    <source>
        <dbReference type="ARBA" id="ARBA00022970"/>
    </source>
</evidence>
<dbReference type="PROSITE" id="PS00218">
    <property type="entry name" value="AMINO_ACID_PERMEASE_1"/>
    <property type="match status" value="1"/>
</dbReference>
<feature type="transmembrane region" description="Helical" evidence="7">
    <location>
        <begin position="105"/>
        <end position="124"/>
    </location>
</feature>